<feature type="region of interest" description="Disordered" evidence="4">
    <location>
        <begin position="331"/>
        <end position="360"/>
    </location>
</feature>
<comment type="caution">
    <text evidence="6">The sequence shown here is derived from an EMBL/GenBank/DDBJ whole genome shotgun (WGS) entry which is preliminary data.</text>
</comment>
<reference evidence="7" key="1">
    <citation type="submission" date="2016-06" db="EMBL/GenBank/DDBJ databases">
        <title>Parallel loss of symbiosis genes in relatives of nitrogen-fixing non-legume Parasponia.</title>
        <authorList>
            <person name="Van Velzen R."/>
            <person name="Holmer R."/>
            <person name="Bu F."/>
            <person name="Rutten L."/>
            <person name="Van Zeijl A."/>
            <person name="Liu W."/>
            <person name="Santuari L."/>
            <person name="Cao Q."/>
            <person name="Sharma T."/>
            <person name="Shen D."/>
            <person name="Roswanjaya Y."/>
            <person name="Wardhani T."/>
            <person name="Kalhor M.S."/>
            <person name="Jansen J."/>
            <person name="Van den Hoogen J."/>
            <person name="Gungor B."/>
            <person name="Hartog M."/>
            <person name="Hontelez J."/>
            <person name="Verver J."/>
            <person name="Yang W.-C."/>
            <person name="Schijlen E."/>
            <person name="Repin R."/>
            <person name="Schilthuizen M."/>
            <person name="Schranz E."/>
            <person name="Heidstra R."/>
            <person name="Miyata K."/>
            <person name="Fedorova E."/>
            <person name="Kohlen W."/>
            <person name="Bisseling T."/>
            <person name="Smit S."/>
            <person name="Geurts R."/>
        </authorList>
    </citation>
    <scope>NUCLEOTIDE SEQUENCE [LARGE SCALE GENOMIC DNA]</scope>
    <source>
        <strain evidence="7">cv. WU1-14</strain>
    </source>
</reference>
<dbReference type="GO" id="GO:0006508">
    <property type="term" value="P:proteolysis"/>
    <property type="evidence" value="ECO:0007669"/>
    <property type="project" value="UniProtKB-KW"/>
</dbReference>
<dbReference type="InterPro" id="IPR015410">
    <property type="entry name" value="DUF1985"/>
</dbReference>
<accession>A0A2P5A433</accession>
<dbReference type="AlphaFoldDB" id="A0A2P5A433"/>
<dbReference type="PROSITE" id="PS50600">
    <property type="entry name" value="ULP_PROTEASE"/>
    <property type="match status" value="1"/>
</dbReference>
<keyword evidence="7" id="KW-1185">Reference proteome</keyword>
<evidence type="ECO:0000256" key="1">
    <source>
        <dbReference type="ARBA" id="ARBA00005234"/>
    </source>
</evidence>
<keyword evidence="2 6" id="KW-0645">Protease</keyword>
<gene>
    <name evidence="6" type="ORF">PanWU01x14_370920</name>
</gene>
<keyword evidence="3" id="KW-0378">Hydrolase</keyword>
<evidence type="ECO:0000313" key="7">
    <source>
        <dbReference type="Proteomes" id="UP000237105"/>
    </source>
</evidence>
<dbReference type="EMBL" id="JXTB01001145">
    <property type="protein sequence ID" value="PON31303.1"/>
    <property type="molecule type" value="Genomic_DNA"/>
</dbReference>
<evidence type="ECO:0000256" key="2">
    <source>
        <dbReference type="ARBA" id="ARBA00022670"/>
    </source>
</evidence>
<dbReference type="Pfam" id="PF09331">
    <property type="entry name" value="DUF1985"/>
    <property type="match status" value="1"/>
</dbReference>
<feature type="compositionally biased region" description="Polar residues" evidence="4">
    <location>
        <begin position="335"/>
        <end position="346"/>
    </location>
</feature>
<dbReference type="PANTHER" id="PTHR48449:SF1">
    <property type="entry name" value="DUF1985 DOMAIN-CONTAINING PROTEIN"/>
    <property type="match status" value="1"/>
</dbReference>
<proteinExistence type="inferred from homology"/>
<dbReference type="InterPro" id="IPR003653">
    <property type="entry name" value="Peptidase_C48_C"/>
</dbReference>
<comment type="similarity">
    <text evidence="1">Belongs to the peptidase C48 family.</text>
</comment>
<name>A0A2P5A433_PARAD</name>
<dbReference type="Proteomes" id="UP000237105">
    <property type="component" value="Unassembled WGS sequence"/>
</dbReference>
<feature type="domain" description="Ubiquitin-like protease family profile" evidence="5">
    <location>
        <begin position="381"/>
        <end position="524"/>
    </location>
</feature>
<dbReference type="GO" id="GO:0008234">
    <property type="term" value="F:cysteine-type peptidase activity"/>
    <property type="evidence" value="ECO:0007669"/>
    <property type="project" value="InterPro"/>
</dbReference>
<evidence type="ECO:0000256" key="4">
    <source>
        <dbReference type="SAM" id="MobiDB-lite"/>
    </source>
</evidence>
<evidence type="ECO:0000313" key="6">
    <source>
        <dbReference type="EMBL" id="PON31303.1"/>
    </source>
</evidence>
<dbReference type="PANTHER" id="PTHR48449">
    <property type="entry name" value="DUF1985 DOMAIN-CONTAINING PROTEIN"/>
    <property type="match status" value="1"/>
</dbReference>
<dbReference type="Pfam" id="PF02902">
    <property type="entry name" value="Peptidase_C48"/>
    <property type="match status" value="1"/>
</dbReference>
<evidence type="ECO:0000259" key="5">
    <source>
        <dbReference type="PROSITE" id="PS50600"/>
    </source>
</evidence>
<evidence type="ECO:0000256" key="3">
    <source>
        <dbReference type="ARBA" id="ARBA00022801"/>
    </source>
</evidence>
<protein>
    <submittedName>
        <fullName evidence="6">Ulp1 protease family, C-terminal catalytic domain containing protein</fullName>
    </submittedName>
</protein>
<organism evidence="6 7">
    <name type="scientific">Parasponia andersonii</name>
    <name type="common">Sponia andersonii</name>
    <dbReference type="NCBI Taxonomy" id="3476"/>
    <lineage>
        <taxon>Eukaryota</taxon>
        <taxon>Viridiplantae</taxon>
        <taxon>Streptophyta</taxon>
        <taxon>Embryophyta</taxon>
        <taxon>Tracheophyta</taxon>
        <taxon>Spermatophyta</taxon>
        <taxon>Magnoliopsida</taxon>
        <taxon>eudicotyledons</taxon>
        <taxon>Gunneridae</taxon>
        <taxon>Pentapetalae</taxon>
        <taxon>rosids</taxon>
        <taxon>fabids</taxon>
        <taxon>Rosales</taxon>
        <taxon>Cannabaceae</taxon>
        <taxon>Parasponia</taxon>
    </lineage>
</organism>
<dbReference type="SUPFAM" id="SSF54001">
    <property type="entry name" value="Cysteine proteinases"/>
    <property type="match status" value="1"/>
</dbReference>
<sequence>MIFDGQFRPLGYLFSFEIVSVKSKNPAELQFFIGDSNLRFGLGEFALITALNFGKDPDVVKYKSMSSSMRLREIYLNNEANMRSSELEAAFLNYEEKEDVWKLGLCYLVDGLLTAQESSTKILMDMLSFVENEEDFFNYPRGRRFYERTFPSLNKDMMHQRENYLQKMKKNKKAKEAKYIVYRMLSWTSNKIPSVKDCIDVFKIKKLVTKALLNPREAEKEFYEHIYHDPHHSLGSTRVEEEGIDVEDEDENKKEAAKAKRAAEEAGIFDAPTNKVEEEPLDDVPHSHKLYLELKTDIAELKANQTELKANQVIVNDKLDRLLKMMEEIKAHRQPTGSESEATQSDVLPEEHTPEEQQTPGVKELQLAEVATVKFGRKKRVSQRSKRLIDYTDPSNKKFKLPTGAATTGFFFHLQTPWKWLSDEKKVALADTVYIACMNGQWDAFRKTSNKAKFLWDDQLTDYAKGDAYNFQRGWEEVNVIYYPLNIGSNHWVLVQIDLPAHMLTVYDSDQALYNDARVERNRG</sequence>
<dbReference type="InterPro" id="IPR038765">
    <property type="entry name" value="Papain-like_cys_pep_sf"/>
</dbReference>
<dbReference type="Gene3D" id="3.40.395.10">
    <property type="entry name" value="Adenoviral Proteinase, Chain A"/>
    <property type="match status" value="1"/>
</dbReference>
<dbReference type="OrthoDB" id="1930729at2759"/>